<keyword evidence="5" id="KW-0862">Zinc</keyword>
<keyword evidence="8" id="KW-0238">DNA-binding</keyword>
<dbReference type="InterPro" id="IPR036864">
    <property type="entry name" value="Zn2-C6_fun-type_DNA-bd_sf"/>
</dbReference>
<dbReference type="InterPro" id="IPR007219">
    <property type="entry name" value="XnlR_reg_dom"/>
</dbReference>
<dbReference type="Proteomes" id="UP001240678">
    <property type="component" value="Unassembled WGS sequence"/>
</dbReference>
<feature type="coiled-coil region" evidence="11">
    <location>
        <begin position="411"/>
        <end position="438"/>
    </location>
</feature>
<dbReference type="Gene3D" id="3.30.470.10">
    <property type="match status" value="1"/>
</dbReference>
<dbReference type="CDD" id="cd12148">
    <property type="entry name" value="fungal_TF_MHR"/>
    <property type="match status" value="1"/>
</dbReference>
<dbReference type="GO" id="GO:0008652">
    <property type="term" value="P:amino acid biosynthetic process"/>
    <property type="evidence" value="ECO:0007669"/>
    <property type="project" value="UniProtKB-ARBA"/>
</dbReference>
<evidence type="ECO:0000256" key="8">
    <source>
        <dbReference type="ARBA" id="ARBA00023125"/>
    </source>
</evidence>
<dbReference type="GO" id="GO:0045944">
    <property type="term" value="P:positive regulation of transcription by RNA polymerase II"/>
    <property type="evidence" value="ECO:0007669"/>
    <property type="project" value="TreeGrafter"/>
</dbReference>
<dbReference type="SUPFAM" id="SSF56752">
    <property type="entry name" value="D-aminoacid aminotransferase-like PLP-dependent enzymes"/>
    <property type="match status" value="1"/>
</dbReference>
<dbReference type="InterPro" id="IPR036038">
    <property type="entry name" value="Aminotransferase-like"/>
</dbReference>
<dbReference type="GO" id="GO:0005634">
    <property type="term" value="C:nucleus"/>
    <property type="evidence" value="ECO:0007669"/>
    <property type="project" value="UniProtKB-SubCell"/>
</dbReference>
<reference evidence="13 14" key="1">
    <citation type="submission" date="2016-10" db="EMBL/GenBank/DDBJ databases">
        <title>The genome sequence of Colletotrichum fioriniae PJ7.</title>
        <authorList>
            <person name="Baroncelli R."/>
        </authorList>
    </citation>
    <scope>NUCLEOTIDE SEQUENCE [LARGE SCALE GENOMIC DNA]</scope>
    <source>
        <strain evidence="13 14">IMI 309622</strain>
    </source>
</reference>
<dbReference type="Gene3D" id="4.10.240.10">
    <property type="entry name" value="Zn(2)-C6 fungal-type DNA-binding domain"/>
    <property type="match status" value="1"/>
</dbReference>
<keyword evidence="13" id="KW-0032">Aminotransferase</keyword>
<evidence type="ECO:0000256" key="9">
    <source>
        <dbReference type="ARBA" id="ARBA00023163"/>
    </source>
</evidence>
<evidence type="ECO:0000259" key="12">
    <source>
        <dbReference type="SMART" id="SM00906"/>
    </source>
</evidence>
<keyword evidence="13" id="KW-0808">Transferase</keyword>
<evidence type="ECO:0000256" key="11">
    <source>
        <dbReference type="SAM" id="Coils"/>
    </source>
</evidence>
<comment type="subcellular location">
    <subcellularLocation>
        <location evidence="2">Nucleus</location>
    </subcellularLocation>
</comment>
<evidence type="ECO:0000256" key="3">
    <source>
        <dbReference type="ARBA" id="ARBA00009320"/>
    </source>
</evidence>
<feature type="domain" description="Xylanolytic transcriptional activator regulatory" evidence="12">
    <location>
        <begin position="284"/>
        <end position="358"/>
    </location>
</feature>
<evidence type="ECO:0000256" key="5">
    <source>
        <dbReference type="ARBA" id="ARBA00022833"/>
    </source>
</evidence>
<evidence type="ECO:0000256" key="10">
    <source>
        <dbReference type="ARBA" id="ARBA00023242"/>
    </source>
</evidence>
<evidence type="ECO:0000256" key="1">
    <source>
        <dbReference type="ARBA" id="ARBA00001933"/>
    </source>
</evidence>
<keyword evidence="11" id="KW-0175">Coiled coil</keyword>
<keyword evidence="4" id="KW-0479">Metal-binding</keyword>
<keyword evidence="7" id="KW-0805">Transcription regulation</keyword>
<sequence>MMDPTWESRFPPTVSKACSRCHARKVKVPRCSTCHKQNEQCNITDRVTYTYAAVKSLQDRIIELQARLDGVSEATASQAGPIAGPGQFDDVRKEAEEIGVLAIGRPSGYSERIYMGSATGSTFARIFFKQIDLSGSSSVSHYGRQESSSHDHELVRNNAALPPQPVARFLLTTYISRIHPWWPFISLPFLRSSLARIYEDPARCTLYQKFLILMVLALASATCTEAQEYRRMMDLNSPTDYFQTGLQFFLNIHDHPRDLQGLHSVLLLCLWMLGSNVRNHGDDVWQMSRYTMSTAIEMGLHRRSVTPGDLSSDDREIRNRTWWCVYALERQVAVITGRVLSVREHAIDAPKPSASTLDELTDQEGRAAPSFQKLNVKLFNHLMKLRQIGGRVLESIYIARGPDGRASRTTFQEICNEVEKIQQELESWKRDLEALDFKGTREYSEMKIEYGLLLLLMYRPSPTFMIPSKEMAEICSRAVSGTVQQWQKLDFQYGITAVCRCIRQVHSILMVGLAGLYCDWHVKAMNQSPESPLLYSHGSNVALCMDLIERGTARMKEEGLLKYRDLLQAARIKVYGPRAWEPPITQTEPTDASPVAPVNASSALGLLGADNTQSNMFFQGDGLETYMNQVTGYFDNAQMGLDEGLTAWFDTFMDEFQSNRIGNFGLSQSIELLIAQSIASIMSESQPKPQPATSHTAVLNSRNASILVGIRDGVTGEFRLVPREQATVSVFDSNFLIGDGIWEGIRAVRGRVQFAKEHINRLFQSAKAMYMDLGLTKGDLLSLLHQTLDANDMGNEPHVHIRLVVSRGLKSTPYQNPHVNIGLPLIVIIPEIKAVDPTAKSRGLRLGTTWVRRGPPDVKDEQWNHISKATDVQACVHANFMGVDEALMLDLNGFVKTCNSVNFFIVRGDEVWAPTKDNQMMGITRQKTIDVCRAAGITVRELDFALTEVYGADEAFCTGTFPSQIHVTEVDGRVIGDGKRGALTDVIQKLYAAEVERDTARSREVILAELEQARDLSVLDKLKSKL</sequence>
<evidence type="ECO:0000256" key="2">
    <source>
        <dbReference type="ARBA" id="ARBA00004123"/>
    </source>
</evidence>
<dbReference type="FunFam" id="3.20.10.10:FF:000002">
    <property type="entry name" value="D-alanine aminotransferase"/>
    <property type="match status" value="1"/>
</dbReference>
<dbReference type="EMBL" id="MOOE01000011">
    <property type="protein sequence ID" value="KAK1520499.1"/>
    <property type="molecule type" value="Genomic_DNA"/>
</dbReference>
<evidence type="ECO:0000313" key="14">
    <source>
        <dbReference type="Proteomes" id="UP001240678"/>
    </source>
</evidence>
<dbReference type="PANTHER" id="PTHR47782:SF12">
    <property type="entry name" value="ZN(II)2CYS6 TRANSCRIPTION FACTOR (EUROFUNG)"/>
    <property type="match status" value="1"/>
</dbReference>
<comment type="cofactor">
    <cofactor evidence="1">
        <name>pyridoxal 5'-phosphate</name>
        <dbReference type="ChEBI" id="CHEBI:597326"/>
    </cofactor>
</comment>
<dbReference type="InterPro" id="IPR052202">
    <property type="entry name" value="Yeast_MetPath_Reg"/>
</dbReference>
<keyword evidence="14" id="KW-1185">Reference proteome</keyword>
<organism evidence="13 14">
    <name type="scientific">Colletotrichum costaricense</name>
    <dbReference type="NCBI Taxonomy" id="1209916"/>
    <lineage>
        <taxon>Eukaryota</taxon>
        <taxon>Fungi</taxon>
        <taxon>Dikarya</taxon>
        <taxon>Ascomycota</taxon>
        <taxon>Pezizomycotina</taxon>
        <taxon>Sordariomycetes</taxon>
        <taxon>Hypocreomycetidae</taxon>
        <taxon>Glomerellales</taxon>
        <taxon>Glomerellaceae</taxon>
        <taxon>Colletotrichum</taxon>
        <taxon>Colletotrichum acutatum species complex</taxon>
    </lineage>
</organism>
<gene>
    <name evidence="13" type="ORF">CCOS01_10618</name>
</gene>
<dbReference type="InterPro" id="IPR043131">
    <property type="entry name" value="BCAT-like_N"/>
</dbReference>
<comment type="caution">
    <text evidence="13">The sequence shown here is derived from an EMBL/GenBank/DDBJ whole genome shotgun (WGS) entry which is preliminary data.</text>
</comment>
<dbReference type="InterPro" id="IPR001138">
    <property type="entry name" value="Zn2Cys6_DnaBD"/>
</dbReference>
<dbReference type="GeneID" id="85342319"/>
<evidence type="ECO:0000313" key="13">
    <source>
        <dbReference type="EMBL" id="KAK1520499.1"/>
    </source>
</evidence>
<dbReference type="GO" id="GO:0006351">
    <property type="term" value="P:DNA-templated transcription"/>
    <property type="evidence" value="ECO:0007669"/>
    <property type="project" value="InterPro"/>
</dbReference>
<dbReference type="Gene3D" id="3.20.10.10">
    <property type="entry name" value="D-amino Acid Aminotransferase, subunit A, domain 2"/>
    <property type="match status" value="1"/>
</dbReference>
<dbReference type="InterPro" id="IPR001544">
    <property type="entry name" value="Aminotrans_IV"/>
</dbReference>
<evidence type="ECO:0000256" key="4">
    <source>
        <dbReference type="ARBA" id="ARBA00022723"/>
    </source>
</evidence>
<dbReference type="GO" id="GO:0008483">
    <property type="term" value="F:transaminase activity"/>
    <property type="evidence" value="ECO:0007669"/>
    <property type="project" value="UniProtKB-KW"/>
</dbReference>
<dbReference type="AlphaFoldDB" id="A0AAI9YRJ2"/>
<evidence type="ECO:0000256" key="7">
    <source>
        <dbReference type="ARBA" id="ARBA00023015"/>
    </source>
</evidence>
<proteinExistence type="inferred from homology"/>
<dbReference type="InterPro" id="IPR043132">
    <property type="entry name" value="BCAT-like_C"/>
</dbReference>
<dbReference type="PANTHER" id="PTHR47782">
    <property type="entry name" value="ZN(II)2CYS6 TRANSCRIPTION FACTOR (EUROFUNG)-RELATED"/>
    <property type="match status" value="1"/>
</dbReference>
<protein>
    <submittedName>
        <fullName evidence="13">Aminotransferase class IV</fullName>
    </submittedName>
</protein>
<keyword evidence="6" id="KW-0663">Pyridoxal phosphate</keyword>
<dbReference type="GO" id="GO:0043565">
    <property type="term" value="F:sequence-specific DNA binding"/>
    <property type="evidence" value="ECO:0007669"/>
    <property type="project" value="TreeGrafter"/>
</dbReference>
<accession>A0AAI9YRJ2</accession>
<dbReference type="GO" id="GO:0008270">
    <property type="term" value="F:zinc ion binding"/>
    <property type="evidence" value="ECO:0007669"/>
    <property type="project" value="InterPro"/>
</dbReference>
<dbReference type="SMART" id="SM00906">
    <property type="entry name" value="Fungal_trans"/>
    <property type="match status" value="1"/>
</dbReference>
<dbReference type="GO" id="GO:0046394">
    <property type="term" value="P:carboxylic acid biosynthetic process"/>
    <property type="evidence" value="ECO:0007669"/>
    <property type="project" value="UniProtKB-ARBA"/>
</dbReference>
<dbReference type="GO" id="GO:0000981">
    <property type="term" value="F:DNA-binding transcription factor activity, RNA polymerase II-specific"/>
    <property type="evidence" value="ECO:0007669"/>
    <property type="project" value="InterPro"/>
</dbReference>
<dbReference type="CDD" id="cd00067">
    <property type="entry name" value="GAL4"/>
    <property type="match status" value="1"/>
</dbReference>
<comment type="similarity">
    <text evidence="3">Belongs to the class-IV pyridoxal-phosphate-dependent aminotransferase family.</text>
</comment>
<name>A0AAI9YRJ2_9PEZI</name>
<keyword evidence="9" id="KW-0804">Transcription</keyword>
<dbReference type="Pfam" id="PF01063">
    <property type="entry name" value="Aminotran_4"/>
    <property type="match status" value="1"/>
</dbReference>
<dbReference type="RefSeq" id="XP_060310574.1">
    <property type="nucleotide sequence ID" value="XM_060458772.1"/>
</dbReference>
<dbReference type="Pfam" id="PF04082">
    <property type="entry name" value="Fungal_trans"/>
    <property type="match status" value="1"/>
</dbReference>
<keyword evidence="10" id="KW-0539">Nucleus</keyword>
<evidence type="ECO:0000256" key="6">
    <source>
        <dbReference type="ARBA" id="ARBA00022898"/>
    </source>
</evidence>